<evidence type="ECO:0000256" key="7">
    <source>
        <dbReference type="ARBA" id="ARBA00023303"/>
    </source>
</evidence>
<dbReference type="PANTHER" id="PTHR11003">
    <property type="entry name" value="POTASSIUM CHANNEL, SUBFAMILY K"/>
    <property type="match status" value="1"/>
</dbReference>
<evidence type="ECO:0000256" key="5">
    <source>
        <dbReference type="ARBA" id="ARBA00023065"/>
    </source>
</evidence>
<dbReference type="GO" id="GO:0030322">
    <property type="term" value="P:stabilization of membrane potential"/>
    <property type="evidence" value="ECO:0007669"/>
    <property type="project" value="TreeGrafter"/>
</dbReference>
<feature type="compositionally biased region" description="Low complexity" evidence="9">
    <location>
        <begin position="531"/>
        <end position="540"/>
    </location>
</feature>
<evidence type="ECO:0000256" key="2">
    <source>
        <dbReference type="ARBA" id="ARBA00022448"/>
    </source>
</evidence>
<evidence type="ECO:0000256" key="3">
    <source>
        <dbReference type="ARBA" id="ARBA00022692"/>
    </source>
</evidence>
<keyword evidence="12" id="KW-1185">Reference proteome</keyword>
<dbReference type="InterPro" id="IPR013099">
    <property type="entry name" value="K_chnl_dom"/>
</dbReference>
<feature type="domain" description="Potassium channel" evidence="11">
    <location>
        <begin position="120"/>
        <end position="180"/>
    </location>
</feature>
<dbReference type="PRINTS" id="PR01333">
    <property type="entry name" value="2POREKCHANEL"/>
</dbReference>
<dbReference type="SUPFAM" id="SSF81324">
    <property type="entry name" value="Voltage-gated potassium channels"/>
    <property type="match status" value="2"/>
</dbReference>
<evidence type="ECO:0000256" key="9">
    <source>
        <dbReference type="SAM" id="MobiDB-lite"/>
    </source>
</evidence>
<dbReference type="Proteomes" id="UP000887575">
    <property type="component" value="Unassembled WGS sequence"/>
</dbReference>
<feature type="transmembrane region" description="Helical" evidence="10">
    <location>
        <begin position="131"/>
        <end position="153"/>
    </location>
</feature>
<reference evidence="13" key="1">
    <citation type="submission" date="2024-02" db="UniProtKB">
        <authorList>
            <consortium name="WormBaseParasite"/>
        </authorList>
    </citation>
    <scope>IDENTIFICATION</scope>
</reference>
<dbReference type="InterPro" id="IPR003280">
    <property type="entry name" value="2pore_dom_K_chnl"/>
</dbReference>
<feature type="region of interest" description="Disordered" evidence="9">
    <location>
        <begin position="1"/>
        <end position="27"/>
    </location>
</feature>
<sequence length="562" mass="64641">MQYLESPTETSSTTSTNVTNHKQKNQQKREIFPFTSTRVFLGQEITDFDPELRKCLDREMKRIFLKTNCLNLEHVSILPIDLCYQMANFTAGLSKDQRPQKVSIQTKRKTKQQIINDEVDEIYAKWSFENAIIFAFTVITTIGYGHVAPVTFWGRVFCIVYGVIGVPLTLLTIADMGMFISMILKKITQFVRSIPRFFRAFSRVLGKLFKRKRKRGSTITSTPRVVNLEAERLKDERLIDVKEIDFEEDKEEMDNEDEREEEEGEEEEGEEKGEGKRTDESILLCTIFMLYLGFGAWVLSRYEPDMDLFKAFYFNFVTLTTIGLGDFVPKSYEYLFITLCYIGIGLALTTMAVEIAADALKKLHHFGRKVENVAQTMVWFGGKKMTMKALVKHLGDQLNIPEEEMAKFNFEQFVENAVKVEAGEMKTLRKPSKDLDELGDDGEVKFRDRSLSYTQLRHSDETDAIKFADEKSQRYGKDGVPLADETGRTVTSNRRKKTNNGHLSATDRDAQWTFRGKNLLTQMPRLSLHPSIQSYSSNSSYDEGFTVSAMKSAEEQDRRSNE</sequence>
<name>A0AAF3FHI2_9BILA</name>
<feature type="domain" description="Potassium channel" evidence="11">
    <location>
        <begin position="289"/>
        <end position="361"/>
    </location>
</feature>
<keyword evidence="6 10" id="KW-0472">Membrane</keyword>
<dbReference type="PANTHER" id="PTHR11003:SF273">
    <property type="entry name" value="TWIK FAMILY OF POTASSIUM CHANNELS PROTEIN 9"/>
    <property type="match status" value="1"/>
</dbReference>
<feature type="transmembrane region" description="Helical" evidence="10">
    <location>
        <begin position="311"/>
        <end position="328"/>
    </location>
</feature>
<evidence type="ECO:0000313" key="12">
    <source>
        <dbReference type="Proteomes" id="UP000887575"/>
    </source>
</evidence>
<feature type="compositionally biased region" description="Basic and acidic residues" evidence="9">
    <location>
        <begin position="552"/>
        <end position="562"/>
    </location>
</feature>
<dbReference type="WBParaSite" id="MBELARI_LOCUS6277">
    <property type="protein sequence ID" value="MBELARI_LOCUS6277"/>
    <property type="gene ID" value="MBELARI_LOCUS6277"/>
</dbReference>
<dbReference type="AlphaFoldDB" id="A0AAF3FHI2"/>
<evidence type="ECO:0000256" key="1">
    <source>
        <dbReference type="ARBA" id="ARBA00004141"/>
    </source>
</evidence>
<evidence type="ECO:0000256" key="10">
    <source>
        <dbReference type="SAM" id="Phobius"/>
    </source>
</evidence>
<evidence type="ECO:0000313" key="13">
    <source>
        <dbReference type="WBParaSite" id="MBELARI_LOCUS6277"/>
    </source>
</evidence>
<accession>A0AAF3FHI2</accession>
<evidence type="ECO:0000256" key="4">
    <source>
        <dbReference type="ARBA" id="ARBA00022989"/>
    </source>
</evidence>
<feature type="region of interest" description="Disordered" evidence="9">
    <location>
        <begin position="248"/>
        <end position="277"/>
    </location>
</feature>
<dbReference type="Pfam" id="PF07885">
    <property type="entry name" value="Ion_trans_2"/>
    <property type="match status" value="2"/>
</dbReference>
<keyword evidence="3 8" id="KW-0812">Transmembrane</keyword>
<comment type="subcellular location">
    <subcellularLocation>
        <location evidence="1">Membrane</location>
        <topology evidence="1">Multi-pass membrane protein</topology>
    </subcellularLocation>
</comment>
<dbReference type="GO" id="GO:0022841">
    <property type="term" value="F:potassium ion leak channel activity"/>
    <property type="evidence" value="ECO:0007669"/>
    <property type="project" value="TreeGrafter"/>
</dbReference>
<feature type="compositionally biased region" description="Acidic residues" evidence="9">
    <location>
        <begin position="248"/>
        <end position="271"/>
    </location>
</feature>
<feature type="region of interest" description="Disordered" evidence="9">
    <location>
        <begin position="531"/>
        <end position="562"/>
    </location>
</feature>
<organism evidence="12 13">
    <name type="scientific">Mesorhabditis belari</name>
    <dbReference type="NCBI Taxonomy" id="2138241"/>
    <lineage>
        <taxon>Eukaryota</taxon>
        <taxon>Metazoa</taxon>
        <taxon>Ecdysozoa</taxon>
        <taxon>Nematoda</taxon>
        <taxon>Chromadorea</taxon>
        <taxon>Rhabditida</taxon>
        <taxon>Rhabditina</taxon>
        <taxon>Rhabditomorpha</taxon>
        <taxon>Rhabditoidea</taxon>
        <taxon>Rhabditidae</taxon>
        <taxon>Mesorhabditinae</taxon>
        <taxon>Mesorhabditis</taxon>
    </lineage>
</organism>
<keyword evidence="7 8" id="KW-0407">Ion channel</keyword>
<evidence type="ECO:0000256" key="8">
    <source>
        <dbReference type="RuleBase" id="RU003857"/>
    </source>
</evidence>
<dbReference type="GO" id="GO:0015271">
    <property type="term" value="F:outward rectifier potassium channel activity"/>
    <property type="evidence" value="ECO:0007669"/>
    <property type="project" value="TreeGrafter"/>
</dbReference>
<feature type="transmembrane region" description="Helical" evidence="10">
    <location>
        <begin position="159"/>
        <end position="184"/>
    </location>
</feature>
<proteinExistence type="inferred from homology"/>
<evidence type="ECO:0000256" key="6">
    <source>
        <dbReference type="ARBA" id="ARBA00023136"/>
    </source>
</evidence>
<dbReference type="Gene3D" id="1.10.287.70">
    <property type="match status" value="1"/>
</dbReference>
<protein>
    <recommendedName>
        <fullName evidence="11">Potassium channel domain-containing protein</fullName>
    </recommendedName>
</protein>
<keyword evidence="2 8" id="KW-0813">Transport</keyword>
<keyword evidence="5 8" id="KW-0406">Ion transport</keyword>
<feature type="transmembrane region" description="Helical" evidence="10">
    <location>
        <begin position="281"/>
        <end position="299"/>
    </location>
</feature>
<keyword evidence="4 10" id="KW-1133">Transmembrane helix</keyword>
<dbReference type="GO" id="GO:0005886">
    <property type="term" value="C:plasma membrane"/>
    <property type="evidence" value="ECO:0007669"/>
    <property type="project" value="TreeGrafter"/>
</dbReference>
<feature type="transmembrane region" description="Helical" evidence="10">
    <location>
        <begin position="335"/>
        <end position="353"/>
    </location>
</feature>
<evidence type="ECO:0000259" key="11">
    <source>
        <dbReference type="Pfam" id="PF07885"/>
    </source>
</evidence>
<feature type="compositionally biased region" description="Low complexity" evidence="9">
    <location>
        <begin position="1"/>
        <end position="16"/>
    </location>
</feature>
<comment type="similarity">
    <text evidence="8">Belongs to the two pore domain potassium channel (TC 1.A.1.8) family.</text>
</comment>